<protein>
    <submittedName>
        <fullName evidence="1">Putative secreted protein</fullName>
    </submittedName>
</protein>
<dbReference type="AlphaFoldDB" id="A0A2M4D5A4"/>
<organism evidence="1">
    <name type="scientific">Anopheles darlingi</name>
    <name type="common">Mosquito</name>
    <dbReference type="NCBI Taxonomy" id="43151"/>
    <lineage>
        <taxon>Eukaryota</taxon>
        <taxon>Metazoa</taxon>
        <taxon>Ecdysozoa</taxon>
        <taxon>Arthropoda</taxon>
        <taxon>Hexapoda</taxon>
        <taxon>Insecta</taxon>
        <taxon>Pterygota</taxon>
        <taxon>Neoptera</taxon>
        <taxon>Endopterygota</taxon>
        <taxon>Diptera</taxon>
        <taxon>Nematocera</taxon>
        <taxon>Culicoidea</taxon>
        <taxon>Culicidae</taxon>
        <taxon>Anophelinae</taxon>
        <taxon>Anopheles</taxon>
    </lineage>
</organism>
<accession>A0A2M4D5A4</accession>
<proteinExistence type="predicted"/>
<evidence type="ECO:0000313" key="1">
    <source>
        <dbReference type="EMBL" id="MBW72764.1"/>
    </source>
</evidence>
<reference evidence="1" key="1">
    <citation type="submission" date="2018-01" db="EMBL/GenBank/DDBJ databases">
        <title>An insight into the sialome of Amazonian anophelines.</title>
        <authorList>
            <person name="Ribeiro J.M."/>
            <person name="Scarpassa V."/>
            <person name="Calvo E."/>
        </authorList>
    </citation>
    <scope>NUCLEOTIDE SEQUENCE</scope>
</reference>
<name>A0A2M4D5A4_ANODA</name>
<dbReference type="EMBL" id="GGFL01008586">
    <property type="protein sequence ID" value="MBW72764.1"/>
    <property type="molecule type" value="Transcribed_RNA"/>
</dbReference>
<sequence length="78" mass="8946">MTLTAAAAAVALLALRYLIRRRANTTWHRLIFFFVLRPRHNLHQAAPSTTDGEKPLRRLSVHVCRLFSVSAMRCDAMR</sequence>